<comment type="caution">
    <text evidence="1">The sequence shown here is derived from an EMBL/GenBank/DDBJ whole genome shotgun (WGS) entry which is preliminary data.</text>
</comment>
<name>A0A397W7F5_9GLOM</name>
<dbReference type="EMBL" id="QKWP01000008">
    <property type="protein sequence ID" value="RIB30635.1"/>
    <property type="molecule type" value="Genomic_DNA"/>
</dbReference>
<evidence type="ECO:0000313" key="2">
    <source>
        <dbReference type="Proteomes" id="UP000266673"/>
    </source>
</evidence>
<dbReference type="Gene3D" id="1.10.510.10">
    <property type="entry name" value="Transferase(Phosphotransferase) domain 1"/>
    <property type="match status" value="1"/>
</dbReference>
<protein>
    <recommendedName>
        <fullName evidence="3">Protein kinase domain-containing protein</fullName>
    </recommendedName>
</protein>
<dbReference type="AlphaFoldDB" id="A0A397W7F5"/>
<organism evidence="1 2">
    <name type="scientific">Gigaspora rosea</name>
    <dbReference type="NCBI Taxonomy" id="44941"/>
    <lineage>
        <taxon>Eukaryota</taxon>
        <taxon>Fungi</taxon>
        <taxon>Fungi incertae sedis</taxon>
        <taxon>Mucoromycota</taxon>
        <taxon>Glomeromycotina</taxon>
        <taxon>Glomeromycetes</taxon>
        <taxon>Diversisporales</taxon>
        <taxon>Gigasporaceae</taxon>
        <taxon>Gigaspora</taxon>
    </lineage>
</organism>
<evidence type="ECO:0008006" key="3">
    <source>
        <dbReference type="Google" id="ProtNLM"/>
    </source>
</evidence>
<dbReference type="OrthoDB" id="4062651at2759"/>
<dbReference type="Proteomes" id="UP000266673">
    <property type="component" value="Unassembled WGS sequence"/>
</dbReference>
<dbReference type="SUPFAM" id="SSF56112">
    <property type="entry name" value="Protein kinase-like (PK-like)"/>
    <property type="match status" value="1"/>
</dbReference>
<dbReference type="InterPro" id="IPR011009">
    <property type="entry name" value="Kinase-like_dom_sf"/>
</dbReference>
<accession>A0A397W7F5</accession>
<reference evidence="1 2" key="1">
    <citation type="submission" date="2018-06" db="EMBL/GenBank/DDBJ databases">
        <title>Comparative genomics reveals the genomic features of Rhizophagus irregularis, R. cerebriforme, R. diaphanum and Gigaspora rosea, and their symbiotic lifestyle signature.</title>
        <authorList>
            <person name="Morin E."/>
            <person name="San Clemente H."/>
            <person name="Chen E.C.H."/>
            <person name="De La Providencia I."/>
            <person name="Hainaut M."/>
            <person name="Kuo A."/>
            <person name="Kohler A."/>
            <person name="Murat C."/>
            <person name="Tang N."/>
            <person name="Roy S."/>
            <person name="Loubradou J."/>
            <person name="Henrissat B."/>
            <person name="Grigoriev I.V."/>
            <person name="Corradi N."/>
            <person name="Roux C."/>
            <person name="Martin F.M."/>
        </authorList>
    </citation>
    <scope>NUCLEOTIDE SEQUENCE [LARGE SCALE GENOMIC DNA]</scope>
    <source>
        <strain evidence="1 2">DAOM 194757</strain>
    </source>
</reference>
<keyword evidence="2" id="KW-1185">Reference proteome</keyword>
<evidence type="ECO:0000313" key="1">
    <source>
        <dbReference type="EMBL" id="RIB30635.1"/>
    </source>
</evidence>
<sequence>MKWNDKLYLSKQIANAIKHLHDNNIYFDPQYLQSLQTYKLDQSSDINNVGALLWEISSGTIPFESELPFDYDCLIAIIHGKRESDIAGVIMQIKSNYQYVVAHLNRIAIIEEFEEYAMEEDEIQLDQVDQRITTYKIDD</sequence>
<proteinExistence type="predicted"/>
<gene>
    <name evidence="1" type="ORF">C2G38_2152090</name>
</gene>